<sequence>MNMKPGQKELRPKNLKYHFEGQKINKAGETVYMVIVIKTEELLEWDEATFKKNQSLIEY</sequence>
<dbReference type="AlphaFoldDB" id="A0A0G0T6L4"/>
<name>A0A0G0T6L4_9BACT</name>
<gene>
    <name evidence="1" type="ORF">UT77_C0001G0211</name>
</gene>
<dbReference type="Proteomes" id="UP000034881">
    <property type="component" value="Unassembled WGS sequence"/>
</dbReference>
<dbReference type="EMBL" id="LBYB01000001">
    <property type="protein sequence ID" value="KKR42760.1"/>
    <property type="molecule type" value="Genomic_DNA"/>
</dbReference>
<proteinExistence type="predicted"/>
<protein>
    <submittedName>
        <fullName evidence="1">Uncharacterized protein</fullName>
    </submittedName>
</protein>
<comment type="caution">
    <text evidence="1">The sequence shown here is derived from an EMBL/GenBank/DDBJ whole genome shotgun (WGS) entry which is preliminary data.</text>
</comment>
<organism evidence="1 2">
    <name type="scientific">Candidatus Daviesbacteria bacterium GW2011_GWC2_40_12</name>
    <dbReference type="NCBI Taxonomy" id="1618431"/>
    <lineage>
        <taxon>Bacteria</taxon>
        <taxon>Candidatus Daviesiibacteriota</taxon>
    </lineage>
</organism>
<evidence type="ECO:0000313" key="1">
    <source>
        <dbReference type="EMBL" id="KKR42760.1"/>
    </source>
</evidence>
<evidence type="ECO:0000313" key="2">
    <source>
        <dbReference type="Proteomes" id="UP000034881"/>
    </source>
</evidence>
<accession>A0A0G0T6L4</accession>
<reference evidence="1 2" key="1">
    <citation type="journal article" date="2015" name="Nature">
        <title>rRNA introns, odd ribosomes, and small enigmatic genomes across a large radiation of phyla.</title>
        <authorList>
            <person name="Brown C.T."/>
            <person name="Hug L.A."/>
            <person name="Thomas B.C."/>
            <person name="Sharon I."/>
            <person name="Castelle C.J."/>
            <person name="Singh A."/>
            <person name="Wilkins M.J."/>
            <person name="Williams K.H."/>
            <person name="Banfield J.F."/>
        </authorList>
    </citation>
    <scope>NUCLEOTIDE SEQUENCE [LARGE SCALE GENOMIC DNA]</scope>
</reference>